<dbReference type="EMBL" id="MCGO01000052">
    <property type="protein sequence ID" value="ORY37072.1"/>
    <property type="molecule type" value="Genomic_DNA"/>
</dbReference>
<gene>
    <name evidence="1" type="ORF">BCR33DRAFT_721707</name>
</gene>
<dbReference type="AlphaFoldDB" id="A0A1Y2BQP2"/>
<proteinExistence type="predicted"/>
<name>A0A1Y2BQP2_9FUNG</name>
<evidence type="ECO:0000313" key="1">
    <source>
        <dbReference type="EMBL" id="ORY37072.1"/>
    </source>
</evidence>
<evidence type="ECO:0000313" key="2">
    <source>
        <dbReference type="Proteomes" id="UP000193642"/>
    </source>
</evidence>
<reference evidence="1 2" key="1">
    <citation type="submission" date="2016-07" db="EMBL/GenBank/DDBJ databases">
        <title>Pervasive Adenine N6-methylation of Active Genes in Fungi.</title>
        <authorList>
            <consortium name="DOE Joint Genome Institute"/>
            <person name="Mondo S.J."/>
            <person name="Dannebaum R.O."/>
            <person name="Kuo R.C."/>
            <person name="Labutti K."/>
            <person name="Haridas S."/>
            <person name="Kuo A."/>
            <person name="Salamov A."/>
            <person name="Ahrendt S.R."/>
            <person name="Lipzen A."/>
            <person name="Sullivan W."/>
            <person name="Andreopoulos W.B."/>
            <person name="Clum A."/>
            <person name="Lindquist E."/>
            <person name="Daum C."/>
            <person name="Ramamoorthy G.K."/>
            <person name="Gryganskyi A."/>
            <person name="Culley D."/>
            <person name="Magnuson J.K."/>
            <person name="James T.Y."/>
            <person name="O'Malley M.A."/>
            <person name="Stajich J.E."/>
            <person name="Spatafora J.W."/>
            <person name="Visel A."/>
            <person name="Grigoriev I.V."/>
        </authorList>
    </citation>
    <scope>NUCLEOTIDE SEQUENCE [LARGE SCALE GENOMIC DNA]</scope>
    <source>
        <strain evidence="1 2">JEL800</strain>
    </source>
</reference>
<accession>A0A1Y2BQP2</accession>
<organism evidence="1 2">
    <name type="scientific">Rhizoclosmatium globosum</name>
    <dbReference type="NCBI Taxonomy" id="329046"/>
    <lineage>
        <taxon>Eukaryota</taxon>
        <taxon>Fungi</taxon>
        <taxon>Fungi incertae sedis</taxon>
        <taxon>Chytridiomycota</taxon>
        <taxon>Chytridiomycota incertae sedis</taxon>
        <taxon>Chytridiomycetes</taxon>
        <taxon>Chytridiales</taxon>
        <taxon>Chytriomycetaceae</taxon>
        <taxon>Rhizoclosmatium</taxon>
    </lineage>
</organism>
<feature type="non-terminal residue" evidence="1">
    <location>
        <position position="76"/>
    </location>
</feature>
<dbReference type="Proteomes" id="UP000193642">
    <property type="component" value="Unassembled WGS sequence"/>
</dbReference>
<keyword evidence="2" id="KW-1185">Reference proteome</keyword>
<comment type="caution">
    <text evidence="1">The sequence shown here is derived from an EMBL/GenBank/DDBJ whole genome shotgun (WGS) entry which is preliminary data.</text>
</comment>
<protein>
    <submittedName>
        <fullName evidence="1">Uncharacterized protein</fullName>
    </submittedName>
</protein>
<sequence length="76" mass="9417">MRRRDETKKHSLLLIFWMHYQKVVIESMMKTLISNELKDCLILPSLYAQFRFKLKRWRRAFPTKRSGQSMIFRIRL</sequence>